<dbReference type="RefSeq" id="WP_130021475.1">
    <property type="nucleotide sequence ID" value="NZ_SEWF01000017.1"/>
</dbReference>
<dbReference type="EMBL" id="SEWF01000017">
    <property type="protein sequence ID" value="RYU95227.1"/>
    <property type="molecule type" value="Genomic_DNA"/>
</dbReference>
<dbReference type="AlphaFoldDB" id="A0A4Q5M070"/>
<evidence type="ECO:0000313" key="1">
    <source>
        <dbReference type="EMBL" id="RYU95227.1"/>
    </source>
</evidence>
<comment type="caution">
    <text evidence="1">The sequence shown here is derived from an EMBL/GenBank/DDBJ whole genome shotgun (WGS) entry which is preliminary data.</text>
</comment>
<dbReference type="SUPFAM" id="SSF50993">
    <property type="entry name" value="Peptidase/esterase 'gauge' domain"/>
    <property type="match status" value="1"/>
</dbReference>
<gene>
    <name evidence="1" type="ORF">EWM59_13335</name>
</gene>
<sequence>MIRYLRLLIYFWALSASGQTYHFDILKHLNTQTADSHPFQMVKLDNQVVVLQEGIDTSDFHHHIPPRWELWKSNGTTTTNYANTTALYGWFRGAQVINNKLLFFDDYSIGLSDPNSSLIKKIPYTPGGQPVYYVPTPVSFNNKIFFQSTAYKNGQLTGRGLELMYYNETTDSTYLLKDICPTEGSVPSNLVVVGDKLFFVADDVGGNYTSNRELWVTDGTKNSTVKVKDINPDGSAFSYDGLLAKFGNKIIFKAYNGVNNALYVSDGTEAGTYPFKNIQTFSEVPNQYINILGIYELGTKAFLFINVGTKYEIWVTDGTDANTRRIAYYKNYGIFGPNEIASKDGYIFFIANETLYKTDGNMVVIVSTGHITPYESSFKMVYNPANQNLYFSHGKSIYQTTGDYNGTILISDKFYKETSWDNNPIEFEVVNNKVLAICQPTYFDFGKELYEVRSDTIKIVCDFRKQSNAPYISPIFNHQGKTYFSAKDGRMEYPKIFETDGTPENTRGVPAKTYQPTETSFKLNNSLYFLEYEVLKKANFAAGVSDTIKILPYQSCTIRPVFDENKAYFLTFSGYSYQYSLWRTQGTEATTQMIYTFVDSQLLFMHISTEGLYIFTQGSGSMKVWLLRPNSTIPELLKSTNFFAIGHVNLYPSFRNKTAFVISGGSERQIWLSDGTTEGTILVKTLGMNNSNEESDVYFTPDYFYYLRSPYGAGSTLWRSDGTNENVVYNISGTGEEQTGTGILALCNNILYIGLNKDYSEFGYLYKYDITTGEGSWLKQVGKFKRRDFIGLENNMIFSTLGNGSEGTDNMRKNYLFLSNGTVEGTKMIITLEKDEYWYGRFPSTGTYPLSEKEILVSVSDDFYNQEWFVFRICRNELSLSGISTQSKTERSASIIVSTEKLTGNAHINYYAPNSIILNPGFTTSTSGISSGIFKAEINNNTCNFRN</sequence>
<keyword evidence="2" id="KW-1185">Reference proteome</keyword>
<proteinExistence type="predicted"/>
<evidence type="ECO:0000313" key="2">
    <source>
        <dbReference type="Proteomes" id="UP000293162"/>
    </source>
</evidence>
<name>A0A4Q5M070_9BACT</name>
<organism evidence="1 2">
    <name type="scientific">Emticicia agri</name>
    <dbReference type="NCBI Taxonomy" id="2492393"/>
    <lineage>
        <taxon>Bacteria</taxon>
        <taxon>Pseudomonadati</taxon>
        <taxon>Bacteroidota</taxon>
        <taxon>Cytophagia</taxon>
        <taxon>Cytophagales</taxon>
        <taxon>Leadbetterellaceae</taxon>
        <taxon>Emticicia</taxon>
    </lineage>
</organism>
<reference evidence="1 2" key="1">
    <citation type="submission" date="2019-02" db="EMBL/GenBank/DDBJ databases">
        <title>Bacterial novel species Emticicia sp. 17J42-9 isolated from soil.</title>
        <authorList>
            <person name="Jung H.-Y."/>
        </authorList>
    </citation>
    <scope>NUCLEOTIDE SEQUENCE [LARGE SCALE GENOMIC DNA]</scope>
    <source>
        <strain evidence="1 2">17J42-9</strain>
    </source>
</reference>
<dbReference type="Proteomes" id="UP000293162">
    <property type="component" value="Unassembled WGS sequence"/>
</dbReference>
<protein>
    <submittedName>
        <fullName evidence="1">Uncharacterized protein</fullName>
    </submittedName>
</protein>
<dbReference type="OrthoDB" id="1489153at2"/>
<accession>A0A4Q5M070</accession>